<gene>
    <name evidence="2" type="ORF">KUO17_16295</name>
</gene>
<dbReference type="EMBL" id="JAHTBI010000054">
    <property type="protein sequence ID" value="MBV6288571.1"/>
    <property type="molecule type" value="Genomic_DNA"/>
</dbReference>
<proteinExistence type="predicted"/>
<dbReference type="AlphaFoldDB" id="A0A9Q2XK77"/>
<dbReference type="InterPro" id="IPR027383">
    <property type="entry name" value="Znf_put"/>
</dbReference>
<dbReference type="Pfam" id="PF13490">
    <property type="entry name" value="zf-HC2"/>
    <property type="match status" value="1"/>
</dbReference>
<feature type="domain" description="Putative zinc-finger" evidence="1">
    <location>
        <begin position="4"/>
        <end position="38"/>
    </location>
</feature>
<organism evidence="2 3">
    <name type="scientific">Pseudomonas aegrilactucae</name>
    <dbReference type="NCBI Taxonomy" id="2854028"/>
    <lineage>
        <taxon>Bacteria</taxon>
        <taxon>Pseudomonadati</taxon>
        <taxon>Pseudomonadota</taxon>
        <taxon>Gammaproteobacteria</taxon>
        <taxon>Pseudomonadales</taxon>
        <taxon>Pseudomonadaceae</taxon>
        <taxon>Pseudomonas</taxon>
    </lineage>
</organism>
<reference evidence="2" key="2">
    <citation type="journal article" date="2023" name="Plant Pathol.">
        <title>Dismantling and reorganizing Pseudomonas marginalis sensu#lato.</title>
        <authorList>
            <person name="Sawada H."/>
            <person name="Fujikawa T."/>
            <person name="Satou M."/>
        </authorList>
    </citation>
    <scope>NUCLEOTIDE SEQUENCE</scope>
    <source>
        <strain evidence="2">MAFF 301350</strain>
    </source>
</reference>
<accession>A0A9Q2XK77</accession>
<dbReference type="Proteomes" id="UP001106592">
    <property type="component" value="Unassembled WGS sequence"/>
</dbReference>
<sequence>MLSCKELVARSSDYLDDQLTLGDRLMTRQHLLFCRHCRRFLRQLRLAQATVKALPETPAINVESLAERLATERRSAGKS</sequence>
<keyword evidence="3" id="KW-1185">Reference proteome</keyword>
<reference evidence="2" key="1">
    <citation type="journal article" date="2022" name="Int. J. Syst. Evol. Microbiol.">
        <title>Pseudomonas aegrilactucae sp. nov. and Pseudomonas morbosilactucae sp. nov., pathogens causing bacterial rot of lettuce in Japan.</title>
        <authorList>
            <person name="Sawada H."/>
            <person name="Fujikawa T."/>
            <person name="Satou M."/>
        </authorList>
    </citation>
    <scope>NUCLEOTIDE SEQUENCE</scope>
    <source>
        <strain evidence="2">MAFF 301350</strain>
    </source>
</reference>
<comment type="caution">
    <text evidence="2">The sequence shown here is derived from an EMBL/GenBank/DDBJ whole genome shotgun (WGS) entry which is preliminary data.</text>
</comment>
<evidence type="ECO:0000313" key="3">
    <source>
        <dbReference type="Proteomes" id="UP001106592"/>
    </source>
</evidence>
<protein>
    <submittedName>
        <fullName evidence="2">Zf-HC2 domain-containing protein</fullName>
    </submittedName>
</protein>
<name>A0A9Q2XK77_9PSED</name>
<evidence type="ECO:0000259" key="1">
    <source>
        <dbReference type="Pfam" id="PF13490"/>
    </source>
</evidence>
<dbReference type="RefSeq" id="WP_217976564.1">
    <property type="nucleotide sequence ID" value="NZ_JAHTBI010000054.1"/>
</dbReference>
<evidence type="ECO:0000313" key="2">
    <source>
        <dbReference type="EMBL" id="MBV6288571.1"/>
    </source>
</evidence>